<dbReference type="GO" id="GO:0003723">
    <property type="term" value="F:RNA binding"/>
    <property type="evidence" value="ECO:0007669"/>
    <property type="project" value="InterPro"/>
</dbReference>
<proteinExistence type="inferred from homology"/>
<sequence length="766" mass="85543">MNQLILSSPSSSGCSGYSHLNLQQTHQLHAHFIKTQFHNPHPFFSQSHFTPEANYNLLISSYTNNHLPQASLNCYLHMRTNDAAAALDNFILPSLLKACAQASSADLGRELHGFAQKNGFASDVFVCNALMNMYEKCGCLVSASLVFDKMPERDVVSWSTMLGCYVRSKAFGEALRLVREMQFVGVKLSGVALISLIGVFGNLLDMKSGRAVHGYIVRNVGDEKMEVSLTTALIDMYCKCECLASAQRLFDRLSKRSVVSWTVMIKGCIRSCRLVEGAKNFNRMLEEKLFPNEITLLSLITECGFVKTLDLGKWFHAYLLRNGFGMSLALVTALIDMYGKCGQVGYARALFNGVEKKDVKIWSALISAYAHVSCMDQVFNLFLEMLDNEVKPNKVTMVSLLSLCAEAGTLDLGKWTHAYINRHGLEVDVILETALINMYVKCGDVTIARSLFDEATQRDIHMWNAMMAGFSMHGCGKEALELFSEMESHGVEPNDITFISIFHACSHSGLVVEGKKHFNRMVHSFGIVPKMEHYGCLVDLLGRAGHLEEAHNIIENMPMRPNTIIWGALLAACKLHKNLALGEVAARKILELDPQNCGYSVLKSNIYASAKRWNDVTSVRETMSHLGMKKEPGLSWIEVNGSVHHFKSGDKTCTQTTKVYEMVAEMCIKLREAGYTPNTAEVLLNIDEEEKESALSYHSEKLAMAFGLISTAPGTPIRIIKNLRICDDCHAAMKLLSKIYARTIIVRDRNRFHHFSEGYCSCLGYW</sequence>
<dbReference type="AlphaFoldDB" id="A0A5A7V2V9"/>
<dbReference type="EMBL" id="SSTE01004244">
    <property type="protein sequence ID" value="KAA0062552.1"/>
    <property type="molecule type" value="Genomic_DNA"/>
</dbReference>
<keyword evidence="2" id="KW-0677">Repeat</keyword>
<dbReference type="FunFam" id="1.25.40.10:FF:000366">
    <property type="entry name" value="Pentatricopeptide (PPR) repeat-containing protein"/>
    <property type="match status" value="1"/>
</dbReference>
<dbReference type="FunFam" id="1.25.40.10:FF:000344">
    <property type="entry name" value="Pentatricopeptide repeat-containing protein"/>
    <property type="match status" value="1"/>
</dbReference>
<evidence type="ECO:0000313" key="8">
    <source>
        <dbReference type="Proteomes" id="UP000321947"/>
    </source>
</evidence>
<dbReference type="InterPro" id="IPR046960">
    <property type="entry name" value="PPR_At4g14850-like_plant"/>
</dbReference>
<dbReference type="FunFam" id="1.25.40.10:FF:000031">
    <property type="entry name" value="Pentatricopeptide repeat-containing protein mitochondrial"/>
    <property type="match status" value="2"/>
</dbReference>
<comment type="similarity">
    <text evidence="1">Belongs to the PPR family. PCMP-H subfamily.</text>
</comment>
<dbReference type="GO" id="GO:0009451">
    <property type="term" value="P:RNA modification"/>
    <property type="evidence" value="ECO:0007669"/>
    <property type="project" value="InterPro"/>
</dbReference>
<evidence type="ECO:0000256" key="1">
    <source>
        <dbReference type="ARBA" id="ARBA00006643"/>
    </source>
</evidence>
<dbReference type="GO" id="GO:0008270">
    <property type="term" value="F:zinc ion binding"/>
    <property type="evidence" value="ECO:0007669"/>
    <property type="project" value="InterPro"/>
</dbReference>
<evidence type="ECO:0000256" key="3">
    <source>
        <dbReference type="PROSITE-ProRule" id="PRU00708"/>
    </source>
</evidence>
<dbReference type="InterPro" id="IPR011990">
    <property type="entry name" value="TPR-like_helical_dom_sf"/>
</dbReference>
<evidence type="ECO:0000313" key="5">
    <source>
        <dbReference type="EMBL" id="KAA0062552.1"/>
    </source>
</evidence>
<dbReference type="Pfam" id="PF13041">
    <property type="entry name" value="PPR_2"/>
    <property type="match status" value="2"/>
</dbReference>
<dbReference type="InterPro" id="IPR046848">
    <property type="entry name" value="E_motif"/>
</dbReference>
<evidence type="ECO:0000313" key="6">
    <source>
        <dbReference type="EMBL" id="TYK28774.1"/>
    </source>
</evidence>
<dbReference type="OrthoDB" id="1871818at2759"/>
<gene>
    <name evidence="6" type="ORF">E5676_scaffold403G001350</name>
    <name evidence="5" type="ORF">E6C27_scaffold79G00340</name>
</gene>
<accession>A0A5A7V2V9</accession>
<dbReference type="NCBIfam" id="TIGR00756">
    <property type="entry name" value="PPR"/>
    <property type="match status" value="4"/>
</dbReference>
<reference evidence="7 8" key="1">
    <citation type="submission" date="2019-08" db="EMBL/GenBank/DDBJ databases">
        <title>Draft genome sequences of two oriental melons (Cucumis melo L. var makuwa).</title>
        <authorList>
            <person name="Kwon S.-Y."/>
        </authorList>
    </citation>
    <scope>NUCLEOTIDE SEQUENCE [LARGE SCALE GENOMIC DNA]</scope>
    <source>
        <strain evidence="8">cv. Chang Bougi</strain>
        <strain evidence="7">cv. SW 3</strain>
        <tissue evidence="5">Leaf</tissue>
    </source>
</reference>
<comment type="caution">
    <text evidence="5">The sequence shown here is derived from an EMBL/GenBank/DDBJ whole genome shotgun (WGS) entry which is preliminary data.</text>
</comment>
<protein>
    <submittedName>
        <fullName evidence="5">Pentatricopeptide repeat-containing protein</fullName>
    </submittedName>
</protein>
<dbReference type="Gene3D" id="1.25.40.10">
    <property type="entry name" value="Tetratricopeptide repeat domain"/>
    <property type="match status" value="4"/>
</dbReference>
<evidence type="ECO:0000259" key="4">
    <source>
        <dbReference type="Pfam" id="PF14432"/>
    </source>
</evidence>
<dbReference type="InterPro" id="IPR032867">
    <property type="entry name" value="DYW_dom"/>
</dbReference>
<feature type="repeat" description="PPR" evidence="3">
    <location>
        <begin position="459"/>
        <end position="493"/>
    </location>
</feature>
<name>A0A5A7V2V9_CUCMM</name>
<evidence type="ECO:0000256" key="2">
    <source>
        <dbReference type="ARBA" id="ARBA00022737"/>
    </source>
</evidence>
<dbReference type="Proteomes" id="UP000321947">
    <property type="component" value="Unassembled WGS sequence"/>
</dbReference>
<dbReference type="PANTHER" id="PTHR47926">
    <property type="entry name" value="PENTATRICOPEPTIDE REPEAT-CONTAINING PROTEIN"/>
    <property type="match status" value="1"/>
</dbReference>
<dbReference type="Proteomes" id="UP000321393">
    <property type="component" value="Unassembled WGS sequence"/>
</dbReference>
<feature type="repeat" description="PPR" evidence="3">
    <location>
        <begin position="358"/>
        <end position="392"/>
    </location>
</feature>
<dbReference type="PANTHER" id="PTHR47926:SF490">
    <property type="entry name" value="REPEAT-LIKE SUPERFAMILY PROTEIN, PUTATIVE-RELATED"/>
    <property type="match status" value="1"/>
</dbReference>
<dbReference type="InterPro" id="IPR002885">
    <property type="entry name" value="PPR_rpt"/>
</dbReference>
<dbReference type="Pfam" id="PF01535">
    <property type="entry name" value="PPR"/>
    <property type="match status" value="7"/>
</dbReference>
<dbReference type="PROSITE" id="PS51375">
    <property type="entry name" value="PPR"/>
    <property type="match status" value="4"/>
</dbReference>
<feature type="repeat" description="PPR" evidence="3">
    <location>
        <begin position="257"/>
        <end position="291"/>
    </location>
</feature>
<dbReference type="EMBL" id="SSTD01002040">
    <property type="protein sequence ID" value="TYK28774.1"/>
    <property type="molecule type" value="Genomic_DNA"/>
</dbReference>
<organism evidence="5 7">
    <name type="scientific">Cucumis melo var. makuwa</name>
    <name type="common">Oriental melon</name>
    <dbReference type="NCBI Taxonomy" id="1194695"/>
    <lineage>
        <taxon>Eukaryota</taxon>
        <taxon>Viridiplantae</taxon>
        <taxon>Streptophyta</taxon>
        <taxon>Embryophyta</taxon>
        <taxon>Tracheophyta</taxon>
        <taxon>Spermatophyta</taxon>
        <taxon>Magnoliopsida</taxon>
        <taxon>eudicotyledons</taxon>
        <taxon>Gunneridae</taxon>
        <taxon>Pentapetalae</taxon>
        <taxon>rosids</taxon>
        <taxon>fabids</taxon>
        <taxon>Cucurbitales</taxon>
        <taxon>Cucurbitaceae</taxon>
        <taxon>Benincaseae</taxon>
        <taxon>Cucumis</taxon>
    </lineage>
</organism>
<feature type="domain" description="DYW" evidence="4">
    <location>
        <begin position="674"/>
        <end position="766"/>
    </location>
</feature>
<dbReference type="Pfam" id="PF20431">
    <property type="entry name" value="E_motif"/>
    <property type="match status" value="1"/>
</dbReference>
<feature type="repeat" description="PPR" evidence="3">
    <location>
        <begin position="154"/>
        <end position="188"/>
    </location>
</feature>
<dbReference type="Pfam" id="PF14432">
    <property type="entry name" value="DYW_deaminase"/>
    <property type="match status" value="1"/>
</dbReference>
<evidence type="ECO:0000313" key="7">
    <source>
        <dbReference type="Proteomes" id="UP000321393"/>
    </source>
</evidence>